<dbReference type="AlphaFoldDB" id="X0WYD0"/>
<reference evidence="1" key="1">
    <citation type="journal article" date="2014" name="Front. Microbiol.">
        <title>High frequency of phylogenetically diverse reductive dehalogenase-homologous genes in deep subseafloor sedimentary metagenomes.</title>
        <authorList>
            <person name="Kawai M."/>
            <person name="Futagami T."/>
            <person name="Toyoda A."/>
            <person name="Takaki Y."/>
            <person name="Nishi S."/>
            <person name="Hori S."/>
            <person name="Arai W."/>
            <person name="Tsubouchi T."/>
            <person name="Morono Y."/>
            <person name="Uchiyama I."/>
            <person name="Ito T."/>
            <person name="Fujiyama A."/>
            <person name="Inagaki F."/>
            <person name="Takami H."/>
        </authorList>
    </citation>
    <scope>NUCLEOTIDE SEQUENCE</scope>
    <source>
        <strain evidence="1">Expedition CK06-06</strain>
    </source>
</reference>
<protein>
    <submittedName>
        <fullName evidence="1">Uncharacterized protein</fullName>
    </submittedName>
</protein>
<accession>X0WYD0</accession>
<proteinExistence type="predicted"/>
<sequence>SKAYLESRFFKSSFYEIRRNFAKLFKNCYEIIGNRNGLLNTKEFLGKNFNFNKNWDKIKTNFAEENLLNYPNGIIPPVPEASFEDCNPPPTFLISLDAPFDGISTNNIDFFGEGGIKSPDGLKKSFNIELSSSEFEDGMFIERKFILNSGEKITLSFAYGYLPDGFDINFLYKKYKKNLPDIFAQSCESWEKIRIKLIIPNEDWIDRELTWHNYYLQGNLTYDSFFKEHIISQGHIYQYLIGFQG</sequence>
<comment type="caution">
    <text evidence="1">The sequence shown here is derived from an EMBL/GenBank/DDBJ whole genome shotgun (WGS) entry which is preliminary data.</text>
</comment>
<name>X0WYD0_9ZZZZ</name>
<feature type="non-terminal residue" evidence="1">
    <location>
        <position position="1"/>
    </location>
</feature>
<organism evidence="1">
    <name type="scientific">marine sediment metagenome</name>
    <dbReference type="NCBI Taxonomy" id="412755"/>
    <lineage>
        <taxon>unclassified sequences</taxon>
        <taxon>metagenomes</taxon>
        <taxon>ecological metagenomes</taxon>
    </lineage>
</organism>
<evidence type="ECO:0000313" key="1">
    <source>
        <dbReference type="EMBL" id="GAG35720.1"/>
    </source>
</evidence>
<dbReference type="EMBL" id="BARS01047039">
    <property type="protein sequence ID" value="GAG35720.1"/>
    <property type="molecule type" value="Genomic_DNA"/>
</dbReference>
<gene>
    <name evidence="1" type="ORF">S01H1_70716</name>
</gene>
<feature type="non-terminal residue" evidence="1">
    <location>
        <position position="245"/>
    </location>
</feature>